<feature type="region of interest" description="Disordered" evidence="1">
    <location>
        <begin position="96"/>
        <end position="124"/>
    </location>
</feature>
<dbReference type="AlphaFoldDB" id="A0A1G8S3E3"/>
<keyword evidence="2" id="KW-0472">Membrane</keyword>
<dbReference type="EMBL" id="FNFC01000001">
    <property type="protein sequence ID" value="SDJ23295.1"/>
    <property type="molecule type" value="Genomic_DNA"/>
</dbReference>
<sequence length="274" mass="29068">MFIGGMFGEERGIISPSTIETVALQSGDKSVGDTLSDTIDESLKELITYLPELIVAVVFLGVGYVIGTRLGPFVTRLVDRLGIDNTLQGTWVGKTIQEPRSDGGVNPSESSPNQAAPRQPPAPRYGPIANATGTAVKYYVILFAAFLAADRLGIPELSQWIEGFINYAPDFVAGAAVIIIGLVFADYAGRQTGNAELTERSEYGIWITSLVRGILSAIVLIIGLEMLGFEIEIVYIIAEGIASTIGVGLTFAIAVTLGVAGGLAAKDYYEENMA</sequence>
<accession>A0A1G8S3E3</accession>
<evidence type="ECO:0000256" key="1">
    <source>
        <dbReference type="SAM" id="MobiDB-lite"/>
    </source>
</evidence>
<evidence type="ECO:0000313" key="3">
    <source>
        <dbReference type="EMBL" id="SDJ23295.1"/>
    </source>
</evidence>
<keyword evidence="2" id="KW-0812">Transmembrane</keyword>
<organism evidence="3 4">
    <name type="scientific">Halovenus aranensis</name>
    <dbReference type="NCBI Taxonomy" id="890420"/>
    <lineage>
        <taxon>Archaea</taxon>
        <taxon>Methanobacteriati</taxon>
        <taxon>Methanobacteriota</taxon>
        <taxon>Stenosarchaea group</taxon>
        <taxon>Halobacteria</taxon>
        <taxon>Halobacteriales</taxon>
        <taxon>Haloarculaceae</taxon>
        <taxon>Halovenus</taxon>
    </lineage>
</organism>
<dbReference type="InterPro" id="IPR008910">
    <property type="entry name" value="MSC_TM_helix"/>
</dbReference>
<keyword evidence="2" id="KW-1133">Transmembrane helix</keyword>
<gene>
    <name evidence="3" type="ORF">SAMN05216226_101243</name>
</gene>
<feature type="transmembrane region" description="Helical" evidence="2">
    <location>
        <begin position="241"/>
        <end position="265"/>
    </location>
</feature>
<protein>
    <submittedName>
        <fullName evidence="3">Conserved TM helix</fullName>
    </submittedName>
</protein>
<reference evidence="3 4" key="1">
    <citation type="submission" date="2016-10" db="EMBL/GenBank/DDBJ databases">
        <authorList>
            <person name="de Groot N.N."/>
        </authorList>
    </citation>
    <scope>NUCLEOTIDE SEQUENCE [LARGE SCALE GENOMIC DNA]</scope>
    <source>
        <strain evidence="3 4">IBRC-M10015</strain>
    </source>
</reference>
<dbReference type="Pfam" id="PF05552">
    <property type="entry name" value="MS_channel_1st_1"/>
    <property type="match status" value="1"/>
</dbReference>
<feature type="transmembrane region" description="Helical" evidence="2">
    <location>
        <begin position="205"/>
        <end position="229"/>
    </location>
</feature>
<keyword evidence="4" id="KW-1185">Reference proteome</keyword>
<proteinExistence type="predicted"/>
<feature type="transmembrane region" description="Helical" evidence="2">
    <location>
        <begin position="46"/>
        <end position="67"/>
    </location>
</feature>
<dbReference type="STRING" id="890420.SAMN05216226_101243"/>
<evidence type="ECO:0000256" key="2">
    <source>
        <dbReference type="SAM" id="Phobius"/>
    </source>
</evidence>
<feature type="transmembrane region" description="Helical" evidence="2">
    <location>
        <begin position="135"/>
        <end position="152"/>
    </location>
</feature>
<dbReference type="Proteomes" id="UP000198856">
    <property type="component" value="Unassembled WGS sequence"/>
</dbReference>
<feature type="transmembrane region" description="Helical" evidence="2">
    <location>
        <begin position="164"/>
        <end position="185"/>
    </location>
</feature>
<name>A0A1G8S3E3_9EURY</name>
<evidence type="ECO:0000313" key="4">
    <source>
        <dbReference type="Proteomes" id="UP000198856"/>
    </source>
</evidence>